<dbReference type="GO" id="GO:0042632">
    <property type="term" value="P:cholesterol homeostasis"/>
    <property type="evidence" value="ECO:0007669"/>
    <property type="project" value="InterPro"/>
</dbReference>
<dbReference type="AlphaFoldDB" id="A0A9D4KK56"/>
<evidence type="ECO:0000256" key="3">
    <source>
        <dbReference type="ARBA" id="ARBA00010861"/>
    </source>
</evidence>
<dbReference type="GO" id="GO:0045121">
    <property type="term" value="C:membrane raft"/>
    <property type="evidence" value="ECO:0007669"/>
    <property type="project" value="InterPro"/>
</dbReference>
<dbReference type="GO" id="GO:0031902">
    <property type="term" value="C:late endosome membrane"/>
    <property type="evidence" value="ECO:0007669"/>
    <property type="project" value="UniProtKB-SubCell"/>
</dbReference>
<dbReference type="GO" id="GO:0007040">
    <property type="term" value="P:lysosome organization"/>
    <property type="evidence" value="ECO:0007669"/>
    <property type="project" value="InterPro"/>
</dbReference>
<dbReference type="OrthoDB" id="5562028at2759"/>
<keyword evidence="8" id="KW-0564">Palmitate</keyword>
<comment type="subcellular location">
    <subcellularLocation>
        <location evidence="2">Late endosome membrane</location>
        <topology evidence="2">Lipid-anchor</topology>
        <orientation evidence="2">Cytoplasmic side</orientation>
    </subcellularLocation>
    <subcellularLocation>
        <location evidence="1">Lysosome membrane</location>
        <topology evidence="1">Lipid-anchor</topology>
        <orientation evidence="1">Cytoplasmic side</orientation>
    </subcellularLocation>
</comment>
<organism evidence="13 14">
    <name type="scientific">Dreissena polymorpha</name>
    <name type="common">Zebra mussel</name>
    <name type="synonym">Mytilus polymorpha</name>
    <dbReference type="NCBI Taxonomy" id="45954"/>
    <lineage>
        <taxon>Eukaryota</taxon>
        <taxon>Metazoa</taxon>
        <taxon>Spiralia</taxon>
        <taxon>Lophotrochozoa</taxon>
        <taxon>Mollusca</taxon>
        <taxon>Bivalvia</taxon>
        <taxon>Autobranchia</taxon>
        <taxon>Heteroconchia</taxon>
        <taxon>Euheterodonta</taxon>
        <taxon>Imparidentia</taxon>
        <taxon>Neoheterodontei</taxon>
        <taxon>Myida</taxon>
        <taxon>Dreissenoidea</taxon>
        <taxon>Dreissenidae</taxon>
        <taxon>Dreissena</taxon>
    </lineage>
</organism>
<protein>
    <recommendedName>
        <fullName evidence="4">Ragulator complex protein LAMTOR1</fullName>
    </recommendedName>
    <alternativeName>
        <fullName evidence="11">Late endosomal/lysosomal adaptor and MAPK and MTOR activator 1</fullName>
    </alternativeName>
</protein>
<dbReference type="GO" id="GO:0005085">
    <property type="term" value="F:guanyl-nucleotide exchange factor activity"/>
    <property type="evidence" value="ECO:0007669"/>
    <property type="project" value="TreeGrafter"/>
</dbReference>
<dbReference type="GO" id="GO:0060090">
    <property type="term" value="F:molecular adaptor activity"/>
    <property type="evidence" value="ECO:0007669"/>
    <property type="project" value="TreeGrafter"/>
</dbReference>
<dbReference type="GO" id="GO:0071230">
    <property type="term" value="P:cellular response to amino acid stimulus"/>
    <property type="evidence" value="ECO:0007669"/>
    <property type="project" value="InterPro"/>
</dbReference>
<dbReference type="InterPro" id="IPR028209">
    <property type="entry name" value="LAMTOR1/MEH1"/>
</dbReference>
<sequence>MGCCGSCFGDQDKELQDGQGRETDPLINPVNGQGPTHAYGESRPITQAPLPQTRGDETSALSKILHDTASHIIDVSSAEGRGIEQHEFHDKARQYSNKINMVLSSSGRTGKYKSTLPNGVSAPQIVLAAQPISLADIDLITNAAAKAAQVMRDVKVEHKEDLVVPFGVP</sequence>
<feature type="compositionally biased region" description="Basic and acidic residues" evidence="12">
    <location>
        <begin position="15"/>
        <end position="24"/>
    </location>
</feature>
<comment type="similarity">
    <text evidence="3">Belongs to the LAMTOR1 family.</text>
</comment>
<dbReference type="GO" id="GO:0005765">
    <property type="term" value="C:lysosomal membrane"/>
    <property type="evidence" value="ECO:0007669"/>
    <property type="project" value="UniProtKB-SubCell"/>
</dbReference>
<evidence type="ECO:0000256" key="12">
    <source>
        <dbReference type="SAM" id="MobiDB-lite"/>
    </source>
</evidence>
<keyword evidence="10" id="KW-0449">Lipoprotein</keyword>
<gene>
    <name evidence="13" type="ORF">DPMN_114457</name>
</gene>
<evidence type="ECO:0000256" key="11">
    <source>
        <dbReference type="ARBA" id="ARBA00032695"/>
    </source>
</evidence>
<dbReference type="Pfam" id="PF15454">
    <property type="entry name" value="LAMTOR"/>
    <property type="match status" value="1"/>
</dbReference>
<accession>A0A9D4KK56</accession>
<evidence type="ECO:0000256" key="9">
    <source>
        <dbReference type="ARBA" id="ARBA00023228"/>
    </source>
</evidence>
<evidence type="ECO:0000256" key="7">
    <source>
        <dbReference type="ARBA" id="ARBA00023136"/>
    </source>
</evidence>
<comment type="caution">
    <text evidence="13">The sequence shown here is derived from an EMBL/GenBank/DDBJ whole genome shotgun (WGS) entry which is preliminary data.</text>
</comment>
<evidence type="ECO:0000313" key="14">
    <source>
        <dbReference type="Proteomes" id="UP000828390"/>
    </source>
</evidence>
<dbReference type="GO" id="GO:0071986">
    <property type="term" value="C:Ragulator complex"/>
    <property type="evidence" value="ECO:0007669"/>
    <property type="project" value="InterPro"/>
</dbReference>
<evidence type="ECO:0000256" key="1">
    <source>
        <dbReference type="ARBA" id="ARBA00004122"/>
    </source>
</evidence>
<keyword evidence="5" id="KW-0519">Myristate</keyword>
<evidence type="ECO:0000256" key="10">
    <source>
        <dbReference type="ARBA" id="ARBA00023288"/>
    </source>
</evidence>
<name>A0A9D4KK56_DREPO</name>
<dbReference type="GO" id="GO:0001919">
    <property type="term" value="P:regulation of receptor recycling"/>
    <property type="evidence" value="ECO:0007669"/>
    <property type="project" value="InterPro"/>
</dbReference>
<keyword evidence="6" id="KW-0967">Endosome</keyword>
<dbReference type="GO" id="GO:0032008">
    <property type="term" value="P:positive regulation of TOR signaling"/>
    <property type="evidence" value="ECO:0007669"/>
    <property type="project" value="InterPro"/>
</dbReference>
<keyword evidence="14" id="KW-1185">Reference proteome</keyword>
<keyword evidence="7" id="KW-0472">Membrane</keyword>
<evidence type="ECO:0000313" key="13">
    <source>
        <dbReference type="EMBL" id="KAH3840999.1"/>
    </source>
</evidence>
<evidence type="ECO:0000256" key="6">
    <source>
        <dbReference type="ARBA" id="ARBA00022753"/>
    </source>
</evidence>
<evidence type="ECO:0000256" key="4">
    <source>
        <dbReference type="ARBA" id="ARBA00016099"/>
    </source>
</evidence>
<dbReference type="Proteomes" id="UP000828390">
    <property type="component" value="Unassembled WGS sequence"/>
</dbReference>
<reference evidence="13" key="2">
    <citation type="submission" date="2020-11" db="EMBL/GenBank/DDBJ databases">
        <authorList>
            <person name="McCartney M.A."/>
            <person name="Auch B."/>
            <person name="Kono T."/>
            <person name="Mallez S."/>
            <person name="Becker A."/>
            <person name="Gohl D.M."/>
            <person name="Silverstein K.A.T."/>
            <person name="Koren S."/>
            <person name="Bechman K.B."/>
            <person name="Herman A."/>
            <person name="Abrahante J.E."/>
            <person name="Garbe J."/>
        </authorList>
    </citation>
    <scope>NUCLEOTIDE SEQUENCE</scope>
    <source>
        <strain evidence="13">Duluth1</strain>
        <tissue evidence="13">Whole animal</tissue>
    </source>
</reference>
<evidence type="ECO:0000256" key="8">
    <source>
        <dbReference type="ARBA" id="ARBA00023139"/>
    </source>
</evidence>
<feature type="region of interest" description="Disordered" evidence="12">
    <location>
        <begin position="15"/>
        <end position="55"/>
    </location>
</feature>
<proteinExistence type="inferred from homology"/>
<keyword evidence="9" id="KW-0458">Lysosome</keyword>
<dbReference type="PANTHER" id="PTHR13401">
    <property type="entry name" value="RAGULATOR COMPLEX PROTEIN LAMTOR1"/>
    <property type="match status" value="1"/>
</dbReference>
<reference evidence="13" key="1">
    <citation type="journal article" date="2019" name="bioRxiv">
        <title>The Genome of the Zebra Mussel, Dreissena polymorpha: A Resource for Invasive Species Research.</title>
        <authorList>
            <person name="McCartney M.A."/>
            <person name="Auch B."/>
            <person name="Kono T."/>
            <person name="Mallez S."/>
            <person name="Zhang Y."/>
            <person name="Obille A."/>
            <person name="Becker A."/>
            <person name="Abrahante J.E."/>
            <person name="Garbe J."/>
            <person name="Badalamenti J.P."/>
            <person name="Herman A."/>
            <person name="Mangelson H."/>
            <person name="Liachko I."/>
            <person name="Sullivan S."/>
            <person name="Sone E.D."/>
            <person name="Koren S."/>
            <person name="Silverstein K.A.T."/>
            <person name="Beckman K.B."/>
            <person name="Gohl D.M."/>
        </authorList>
    </citation>
    <scope>NUCLEOTIDE SEQUENCE</scope>
    <source>
        <strain evidence="13">Duluth1</strain>
        <tissue evidence="13">Whole animal</tissue>
    </source>
</reference>
<dbReference type="GO" id="GO:0043410">
    <property type="term" value="P:positive regulation of MAPK cascade"/>
    <property type="evidence" value="ECO:0007669"/>
    <property type="project" value="InterPro"/>
</dbReference>
<evidence type="ECO:0000256" key="2">
    <source>
        <dbReference type="ARBA" id="ARBA00004577"/>
    </source>
</evidence>
<dbReference type="PANTHER" id="PTHR13401:SF2">
    <property type="entry name" value="RAGULATOR COMPLEX PROTEIN LAMTOR1"/>
    <property type="match status" value="1"/>
</dbReference>
<dbReference type="SMART" id="SM01262">
    <property type="entry name" value="LAMTOR"/>
    <property type="match status" value="1"/>
</dbReference>
<dbReference type="EMBL" id="JAIWYP010000004">
    <property type="protein sequence ID" value="KAH3840999.1"/>
    <property type="molecule type" value="Genomic_DNA"/>
</dbReference>
<dbReference type="GO" id="GO:0016197">
    <property type="term" value="P:endosomal transport"/>
    <property type="evidence" value="ECO:0007669"/>
    <property type="project" value="InterPro"/>
</dbReference>
<evidence type="ECO:0000256" key="5">
    <source>
        <dbReference type="ARBA" id="ARBA00022707"/>
    </source>
</evidence>